<name>A0A1J3DNC2_NOCCA</name>
<dbReference type="PANTHER" id="PTHR10015:SF384">
    <property type="entry name" value="DNA-BINDING PROTEIN-RELATED"/>
    <property type="match status" value="1"/>
</dbReference>
<evidence type="ECO:0000256" key="1">
    <source>
        <dbReference type="ARBA" id="ARBA00004123"/>
    </source>
</evidence>
<dbReference type="Gene3D" id="1.10.10.10">
    <property type="entry name" value="Winged helix-like DNA-binding domain superfamily/Winged helix DNA-binding domain"/>
    <property type="match status" value="1"/>
</dbReference>
<dbReference type="GO" id="GO:0006357">
    <property type="term" value="P:regulation of transcription by RNA polymerase II"/>
    <property type="evidence" value="ECO:0007669"/>
    <property type="project" value="TreeGrafter"/>
</dbReference>
<evidence type="ECO:0000256" key="2">
    <source>
        <dbReference type="ARBA" id="ARBA00023016"/>
    </source>
</evidence>
<protein>
    <submittedName>
        <fullName evidence="7">Heat shock factor protein HSF8</fullName>
    </submittedName>
</protein>
<dbReference type="Pfam" id="PF00447">
    <property type="entry name" value="HSF_DNA-bind"/>
    <property type="match status" value="1"/>
</dbReference>
<evidence type="ECO:0000256" key="4">
    <source>
        <dbReference type="ARBA" id="ARBA00023242"/>
    </source>
</evidence>
<dbReference type="InterPro" id="IPR000232">
    <property type="entry name" value="HSF_DNA-bd"/>
</dbReference>
<evidence type="ECO:0000313" key="7">
    <source>
        <dbReference type="EMBL" id="JAU21441.1"/>
    </source>
</evidence>
<dbReference type="GO" id="GO:0005634">
    <property type="term" value="C:nucleus"/>
    <property type="evidence" value="ECO:0007669"/>
    <property type="project" value="UniProtKB-SubCell"/>
</dbReference>
<dbReference type="GO" id="GO:0003700">
    <property type="term" value="F:DNA-binding transcription factor activity"/>
    <property type="evidence" value="ECO:0007669"/>
    <property type="project" value="InterPro"/>
</dbReference>
<dbReference type="SUPFAM" id="SSF46785">
    <property type="entry name" value="Winged helix' DNA-binding domain"/>
    <property type="match status" value="1"/>
</dbReference>
<dbReference type="GO" id="GO:0034605">
    <property type="term" value="P:cellular response to heat"/>
    <property type="evidence" value="ECO:0007669"/>
    <property type="project" value="TreeGrafter"/>
</dbReference>
<feature type="domain" description="HSF-type DNA-binding" evidence="6">
    <location>
        <begin position="9"/>
        <end position="104"/>
    </location>
</feature>
<keyword evidence="3" id="KW-0238">DNA-binding</keyword>
<reference evidence="7" key="1">
    <citation type="submission" date="2016-07" db="EMBL/GenBank/DDBJ databases">
        <title>De novo transcriptome assembly of four accessions of the metal hyperaccumulator plant Noccaea caerulescens.</title>
        <authorList>
            <person name="Blande D."/>
            <person name="Halimaa P."/>
            <person name="Tervahauta A.I."/>
            <person name="Aarts M.G."/>
            <person name="Karenlampi S.O."/>
        </authorList>
    </citation>
    <scope>NUCLEOTIDE SEQUENCE</scope>
</reference>
<comment type="subcellular location">
    <subcellularLocation>
        <location evidence="1">Nucleus</location>
    </subcellularLocation>
</comment>
<accession>A0A1J3DNC2</accession>
<sequence>MADGYSPVGYHHFYVGVYQLVDDPSSDSIISWSKSNKSFVIWNPEELFRRKLLWKFCCYKLSHFISKLDDCGFVRIKESQHLEFGHKEYFVRGQPELLKTMLVKTVMGRMKRRSKEKRAKAEVHKRMRDLLIK</sequence>
<organism evidence="7">
    <name type="scientific">Noccaea caerulescens</name>
    <name type="common">Alpine penny-cress</name>
    <name type="synonym">Thlaspi caerulescens</name>
    <dbReference type="NCBI Taxonomy" id="107243"/>
    <lineage>
        <taxon>Eukaryota</taxon>
        <taxon>Viridiplantae</taxon>
        <taxon>Streptophyta</taxon>
        <taxon>Embryophyta</taxon>
        <taxon>Tracheophyta</taxon>
        <taxon>Spermatophyta</taxon>
        <taxon>Magnoliopsida</taxon>
        <taxon>eudicotyledons</taxon>
        <taxon>Gunneridae</taxon>
        <taxon>Pentapetalae</taxon>
        <taxon>rosids</taxon>
        <taxon>malvids</taxon>
        <taxon>Brassicales</taxon>
        <taxon>Brassicaceae</taxon>
        <taxon>Coluteocarpeae</taxon>
        <taxon>Noccaea</taxon>
    </lineage>
</organism>
<dbReference type="AlphaFoldDB" id="A0A1J3DNC2"/>
<dbReference type="SMART" id="SM00415">
    <property type="entry name" value="HSF"/>
    <property type="match status" value="1"/>
</dbReference>
<dbReference type="InterPro" id="IPR036390">
    <property type="entry name" value="WH_DNA-bd_sf"/>
</dbReference>
<comment type="similarity">
    <text evidence="5">Belongs to the HSF family.</text>
</comment>
<dbReference type="PANTHER" id="PTHR10015">
    <property type="entry name" value="HEAT SHOCK TRANSCRIPTION FACTOR"/>
    <property type="match status" value="1"/>
</dbReference>
<gene>
    <name evidence="7" type="ORF">GA_TR18588_c0_g1_i1_g.59626</name>
</gene>
<evidence type="ECO:0000259" key="6">
    <source>
        <dbReference type="SMART" id="SM00415"/>
    </source>
</evidence>
<keyword evidence="2 7" id="KW-0346">Stress response</keyword>
<evidence type="ECO:0000256" key="5">
    <source>
        <dbReference type="RuleBase" id="RU004020"/>
    </source>
</evidence>
<dbReference type="InterPro" id="IPR036388">
    <property type="entry name" value="WH-like_DNA-bd_sf"/>
</dbReference>
<dbReference type="GO" id="GO:0000978">
    <property type="term" value="F:RNA polymerase II cis-regulatory region sequence-specific DNA binding"/>
    <property type="evidence" value="ECO:0007669"/>
    <property type="project" value="TreeGrafter"/>
</dbReference>
<keyword evidence="4" id="KW-0539">Nucleus</keyword>
<dbReference type="EMBL" id="GEVI01010879">
    <property type="protein sequence ID" value="JAU21441.1"/>
    <property type="molecule type" value="Transcribed_RNA"/>
</dbReference>
<evidence type="ECO:0000256" key="3">
    <source>
        <dbReference type="ARBA" id="ARBA00023125"/>
    </source>
</evidence>
<proteinExistence type="inferred from homology"/>